<dbReference type="Proteomes" id="UP001628193">
    <property type="component" value="Unassembled WGS sequence"/>
</dbReference>
<evidence type="ECO:0000313" key="4">
    <source>
        <dbReference type="Proteomes" id="UP001628193"/>
    </source>
</evidence>
<dbReference type="EMBL" id="BAAFGK010000004">
    <property type="protein sequence ID" value="GAB0057488.1"/>
    <property type="molecule type" value="Genomic_DNA"/>
</dbReference>
<dbReference type="Pfam" id="PF05598">
    <property type="entry name" value="DUF772"/>
    <property type="match status" value="1"/>
</dbReference>
<evidence type="ECO:0000259" key="2">
    <source>
        <dbReference type="Pfam" id="PF05598"/>
    </source>
</evidence>
<protein>
    <recommendedName>
        <fullName evidence="2">Transposase InsH N-terminal domain-containing protein</fullName>
    </recommendedName>
</protein>
<keyword evidence="4" id="KW-1185">Reference proteome</keyword>
<feature type="region of interest" description="Disordered" evidence="1">
    <location>
        <begin position="161"/>
        <end position="191"/>
    </location>
</feature>
<sequence length="191" mass="21489">MAAHFPHEGAENAPGEPFAGLYHASVGCPNTPVAILVSLSVLKEMFDLTDEALMGSFRFDLRFHYALGLSMEETGVTLRTLENFRARAMKSEAVGATFQEVTDRIIEALGLNTGQQRHDSTHFRFNMTNLTRLGLFVRTLEHFLGGLPRCFRRGLRRCRRKSANVTGSDPDDLPTPNPAREDGVWRRRQRT</sequence>
<feature type="domain" description="Transposase InsH N-terminal" evidence="2">
    <location>
        <begin position="16"/>
        <end position="87"/>
    </location>
</feature>
<evidence type="ECO:0000256" key="1">
    <source>
        <dbReference type="SAM" id="MobiDB-lite"/>
    </source>
</evidence>
<evidence type="ECO:0000313" key="3">
    <source>
        <dbReference type="EMBL" id="GAB0057488.1"/>
    </source>
</evidence>
<comment type="caution">
    <text evidence="3">The sequence shown here is derived from an EMBL/GenBank/DDBJ whole genome shotgun (WGS) entry which is preliminary data.</text>
</comment>
<organism evidence="3 4">
    <name type="scientific">Candidatus Magnetaquiglobus chichijimensis</name>
    <dbReference type="NCBI Taxonomy" id="3141448"/>
    <lineage>
        <taxon>Bacteria</taxon>
        <taxon>Pseudomonadati</taxon>
        <taxon>Pseudomonadota</taxon>
        <taxon>Magnetococcia</taxon>
        <taxon>Magnetococcales</taxon>
        <taxon>Candidatus Magnetaquicoccaceae</taxon>
        <taxon>Candidatus Magnetaquiglobus</taxon>
    </lineage>
</organism>
<reference evidence="3 4" key="1">
    <citation type="submission" date="2024-09" db="EMBL/GenBank/DDBJ databases">
        <title>Draft genome sequence of Candidatus Magnetaquicoccaceae bacterium FCR-1.</title>
        <authorList>
            <person name="Shimoshige H."/>
            <person name="Shimamura S."/>
            <person name="Taoka A."/>
            <person name="Kobayashi H."/>
            <person name="Maekawa T."/>
        </authorList>
    </citation>
    <scope>NUCLEOTIDE SEQUENCE [LARGE SCALE GENOMIC DNA]</scope>
    <source>
        <strain evidence="3 4">FCR-1</strain>
    </source>
</reference>
<gene>
    <name evidence="3" type="ORF">SIID45300_01817</name>
</gene>
<dbReference type="RefSeq" id="WP_420905185.1">
    <property type="nucleotide sequence ID" value="NZ_BAAFGK010000004.1"/>
</dbReference>
<proteinExistence type="predicted"/>
<name>A0ABQ0C9D2_9PROT</name>
<accession>A0ABQ0C9D2</accession>
<dbReference type="InterPro" id="IPR008490">
    <property type="entry name" value="Transposase_InsH_N"/>
</dbReference>